<dbReference type="Gene3D" id="3.30.160.20">
    <property type="match status" value="1"/>
</dbReference>
<dbReference type="PANTHER" id="PTHR33913:SF1">
    <property type="entry name" value="DRBM DOMAIN-CONTAINING PROTEIN"/>
    <property type="match status" value="1"/>
</dbReference>
<reference evidence="3 4" key="1">
    <citation type="submission" date="2023-10" db="EMBL/GenBank/DDBJ databases">
        <title>Chromosome-scale genome assembly provides insights into flower coloration mechanisms of Canna indica.</title>
        <authorList>
            <person name="Li C."/>
        </authorList>
    </citation>
    <scope>NUCLEOTIDE SEQUENCE [LARGE SCALE GENOMIC DNA]</scope>
    <source>
        <tissue evidence="3">Flower</tissue>
    </source>
</reference>
<evidence type="ECO:0000313" key="4">
    <source>
        <dbReference type="Proteomes" id="UP001327560"/>
    </source>
</evidence>
<keyword evidence="4" id="KW-1185">Reference proteome</keyword>
<evidence type="ECO:0000259" key="1">
    <source>
        <dbReference type="Pfam" id="PF25500"/>
    </source>
</evidence>
<evidence type="ECO:0000259" key="2">
    <source>
        <dbReference type="Pfam" id="PF25502"/>
    </source>
</evidence>
<protein>
    <recommendedName>
        <fullName evidence="5">DRBM domain-containing protein</fullName>
    </recommendedName>
</protein>
<organism evidence="3 4">
    <name type="scientific">Canna indica</name>
    <name type="common">Indian-shot</name>
    <dbReference type="NCBI Taxonomy" id="4628"/>
    <lineage>
        <taxon>Eukaryota</taxon>
        <taxon>Viridiplantae</taxon>
        <taxon>Streptophyta</taxon>
        <taxon>Embryophyta</taxon>
        <taxon>Tracheophyta</taxon>
        <taxon>Spermatophyta</taxon>
        <taxon>Magnoliopsida</taxon>
        <taxon>Liliopsida</taxon>
        <taxon>Zingiberales</taxon>
        <taxon>Cannaceae</taxon>
        <taxon>Canna</taxon>
    </lineage>
</organism>
<dbReference type="Pfam" id="PF25502">
    <property type="entry name" value="DUF7915"/>
    <property type="match status" value="1"/>
</dbReference>
<dbReference type="Pfam" id="PF25500">
    <property type="entry name" value="DUF7913"/>
    <property type="match status" value="1"/>
</dbReference>
<feature type="domain" description="DUF7915" evidence="2">
    <location>
        <begin position="168"/>
        <end position="316"/>
    </location>
</feature>
<proteinExistence type="predicted"/>
<evidence type="ECO:0008006" key="5">
    <source>
        <dbReference type="Google" id="ProtNLM"/>
    </source>
</evidence>
<dbReference type="InterPro" id="IPR057235">
    <property type="entry name" value="DUF7913"/>
</dbReference>
<feature type="domain" description="DUF7913" evidence="1">
    <location>
        <begin position="15"/>
        <end position="132"/>
    </location>
</feature>
<dbReference type="PANTHER" id="PTHR33913">
    <property type="entry name" value="ALEURONE LAYER MORPHOGENESIS PROTEIN"/>
    <property type="match status" value="1"/>
</dbReference>
<name>A0AAQ3JUT4_9LILI</name>
<dbReference type="Proteomes" id="UP001327560">
    <property type="component" value="Chromosome 2"/>
</dbReference>
<dbReference type="AlphaFoldDB" id="A0AAQ3JUT4"/>
<gene>
    <name evidence="3" type="ORF">Cni_G05188</name>
</gene>
<evidence type="ECO:0000313" key="3">
    <source>
        <dbReference type="EMBL" id="WOK96481.1"/>
    </source>
</evidence>
<dbReference type="EMBL" id="CP136891">
    <property type="protein sequence ID" value="WOK96481.1"/>
    <property type="molecule type" value="Genomic_DNA"/>
</dbReference>
<dbReference type="SUPFAM" id="SSF54768">
    <property type="entry name" value="dsRNA-binding domain-like"/>
    <property type="match status" value="1"/>
</dbReference>
<sequence>MARGEAPKSTGRAPLVPMEDAVQALIEHLVQPLLPARVLSEVLPTTEQQESAARQMHAVVILFNYYHRKQFPQLDFLDFKSFCKEAIINKPSLLSYMNFMHKDLTHPQDPDKDLSIMEKHIINACDISSTLDATKNAPDMEGWPVSQIAVFLVDADLNKCYLEFGSITQGSWSLLEKKLDKSITSSVNDKKMKKHASMTRRFSCEYSDGSVEMKDPLQQLAFYVVVQKTGISHSNFSVLEHHVAYSLSQEKSTTMLYIMKSVEAIKGELMAFSIEDVLDSSHGPLFITGLTPQVTPVVEYYHLLPYVNIISDWISRVGHSDASLDVPRHLSYVHHPLESDRVFAIEDHGIDTSDLVATVDTSTENISKSANEFTSKKENYLSYTNNSSGETCKPQANAVSLSAELHLLPTTKDESIHDKSTINENNRTKLSGLSNIVHSKCVNIPSLAISEPCKANELILVKKPRITESNDENFGRKDASQTLQDPVPSFDQALVPVQLTSQDNDEFNFMLSSNKELREASLRILRKRRDDLVQKDRELVEEISQCEMNIRTILNGQGSMKSNIKVMIQTCNTLCSSQMDQEIKVRRLSEAILFCMMQELDDICCENGWMLPRYSIFPSTANGESFQASVTVIGIDFESNVNGDFKSSPREARLSAALNMLSKLRSMVDQAQQTQA</sequence>
<accession>A0AAQ3JUT4</accession>
<dbReference type="InterPro" id="IPR057237">
    <property type="entry name" value="DUF7915"/>
</dbReference>